<keyword evidence="9" id="KW-1208">Phospholipid metabolism</keyword>
<dbReference type="GO" id="GO:0046872">
    <property type="term" value="F:metal ion binding"/>
    <property type="evidence" value="ECO:0007669"/>
    <property type="project" value="UniProtKB-KW"/>
</dbReference>
<evidence type="ECO:0000313" key="11">
    <source>
        <dbReference type="Proteomes" id="UP000053370"/>
    </source>
</evidence>
<keyword evidence="3" id="KW-0479">Metal-binding</keyword>
<evidence type="ECO:0000313" key="10">
    <source>
        <dbReference type="EMBL" id="GAP39593.1"/>
    </source>
</evidence>
<dbReference type="GO" id="GO:0008654">
    <property type="term" value="P:phospholipid biosynthetic process"/>
    <property type="evidence" value="ECO:0007669"/>
    <property type="project" value="UniProtKB-KW"/>
</dbReference>
<evidence type="ECO:0000256" key="9">
    <source>
        <dbReference type="ARBA" id="ARBA00023264"/>
    </source>
</evidence>
<dbReference type="Pfam" id="PF13685">
    <property type="entry name" value="Fe-ADH_2"/>
    <property type="match status" value="1"/>
</dbReference>
<dbReference type="AlphaFoldDB" id="A0A0K8PAA9"/>
<organism evidence="10">
    <name type="scientific">Flexilinea flocculi</name>
    <dbReference type="NCBI Taxonomy" id="1678840"/>
    <lineage>
        <taxon>Bacteria</taxon>
        <taxon>Bacillati</taxon>
        <taxon>Chloroflexota</taxon>
        <taxon>Anaerolineae</taxon>
        <taxon>Anaerolineales</taxon>
        <taxon>Anaerolineaceae</taxon>
        <taxon>Flexilinea</taxon>
    </lineage>
</organism>
<accession>A0A0K8PAA9</accession>
<sequence length="447" mass="48923">MNFSSSTISDLLNPEGFVCSCGKVHRVNLRYVDIAQGAISRLPAMLHKTGITKPFLVADLCTYEAAGRDISEILSASHIPYAKYIFQVERPESDESAVGLAAMAYDTTCDGILAVGSGSIGDISKIIARLSGNPLITVATAPSMDGFASPTCSNVVSGLKSTVPGVCPVAIIGDLDVLCNAPTRMLQAGLGDMAAKPNALLEWRLSNLINEEFYCENVASLMRNSAYKCLSSSSGLMNRDPQAIANIMEGLVMSGIAMAFAETTRPASGIDHYFSHIWDMLALQNGKMPDLHGIQVGIGTIYSIRIYDLIKKQKPDRSRAQSCMEEFDWQKWQQSIREFLPSAADSIIRQAAAENRFDPQKHANRFQTISQRWDEIVKIIETDLPDLNQLRNQLQTAGAPISAQEIGISPEILKRTFLTTKDLRNKYMASSLLWDMGLLEAAADELF</sequence>
<dbReference type="GO" id="GO:0016614">
    <property type="term" value="F:oxidoreductase activity, acting on CH-OH group of donors"/>
    <property type="evidence" value="ECO:0007669"/>
    <property type="project" value="InterPro"/>
</dbReference>
<dbReference type="OrthoDB" id="9763580at2"/>
<dbReference type="STRING" id="1678840.ATC1_12124"/>
<protein>
    <submittedName>
        <fullName evidence="10">Glycerol dehydrogenase</fullName>
    </submittedName>
</protein>
<dbReference type="PANTHER" id="PTHR43616:SF5">
    <property type="entry name" value="GLYCEROL DEHYDROGENASE 1"/>
    <property type="match status" value="1"/>
</dbReference>
<dbReference type="Gene3D" id="3.40.50.1970">
    <property type="match status" value="1"/>
</dbReference>
<dbReference type="SUPFAM" id="SSF56796">
    <property type="entry name" value="Dehydroquinate synthase-like"/>
    <property type="match status" value="1"/>
</dbReference>
<dbReference type="InterPro" id="IPR032837">
    <property type="entry name" value="G1PDH"/>
</dbReference>
<evidence type="ECO:0000256" key="7">
    <source>
        <dbReference type="ARBA" id="ARBA00023098"/>
    </source>
</evidence>
<gene>
    <name evidence="10" type="ORF">ATC1_12124</name>
</gene>
<evidence type="ECO:0000256" key="1">
    <source>
        <dbReference type="ARBA" id="ARBA00022490"/>
    </source>
</evidence>
<dbReference type="EMBL" id="DF968180">
    <property type="protein sequence ID" value="GAP39593.1"/>
    <property type="molecule type" value="Genomic_DNA"/>
</dbReference>
<keyword evidence="5" id="KW-0560">Oxidoreductase</keyword>
<keyword evidence="6" id="KW-0520">NAD</keyword>
<evidence type="ECO:0000256" key="2">
    <source>
        <dbReference type="ARBA" id="ARBA00022516"/>
    </source>
</evidence>
<evidence type="ECO:0000256" key="8">
    <source>
        <dbReference type="ARBA" id="ARBA00023209"/>
    </source>
</evidence>
<dbReference type="Proteomes" id="UP000053370">
    <property type="component" value="Unassembled WGS sequence"/>
</dbReference>
<evidence type="ECO:0000256" key="6">
    <source>
        <dbReference type="ARBA" id="ARBA00023027"/>
    </source>
</evidence>
<dbReference type="RefSeq" id="WP_062278165.1">
    <property type="nucleotide sequence ID" value="NZ_DF968180.1"/>
</dbReference>
<dbReference type="PANTHER" id="PTHR43616">
    <property type="entry name" value="GLYCEROL DEHYDROGENASE"/>
    <property type="match status" value="1"/>
</dbReference>
<evidence type="ECO:0000256" key="5">
    <source>
        <dbReference type="ARBA" id="ARBA00023002"/>
    </source>
</evidence>
<keyword evidence="11" id="KW-1185">Reference proteome</keyword>
<dbReference type="CDD" id="cd08175">
    <property type="entry name" value="G1PDH"/>
    <property type="match status" value="1"/>
</dbReference>
<keyword evidence="2" id="KW-0444">Lipid biosynthesis</keyword>
<keyword evidence="8" id="KW-0594">Phospholipid biosynthesis</keyword>
<keyword evidence="4" id="KW-0521">NADP</keyword>
<keyword evidence="1" id="KW-0963">Cytoplasm</keyword>
<dbReference type="Gene3D" id="1.20.1090.10">
    <property type="entry name" value="Dehydroquinate synthase-like - alpha domain"/>
    <property type="match status" value="1"/>
</dbReference>
<name>A0A0K8PAA9_9CHLR</name>
<proteinExistence type="predicted"/>
<evidence type="ECO:0000256" key="4">
    <source>
        <dbReference type="ARBA" id="ARBA00022857"/>
    </source>
</evidence>
<dbReference type="InterPro" id="IPR016205">
    <property type="entry name" value="Glycerol_DH"/>
</dbReference>
<keyword evidence="7" id="KW-0443">Lipid metabolism</keyword>
<reference evidence="10" key="1">
    <citation type="journal article" date="2015" name="Genome Announc.">
        <title>Draft Genome Sequence of Anaerolineae Strain TC1, a Novel Isolate from a Methanogenic Wastewater Treatment System.</title>
        <authorList>
            <person name="Matsuura N."/>
            <person name="Tourlousse D.M."/>
            <person name="Sun L."/>
            <person name="Toyonaga M."/>
            <person name="Kuroda K."/>
            <person name="Ohashi A."/>
            <person name="Cruz R."/>
            <person name="Yamaguchi T."/>
            <person name="Sekiguchi Y."/>
        </authorList>
    </citation>
    <scope>NUCLEOTIDE SEQUENCE [LARGE SCALE GENOMIC DNA]</scope>
    <source>
        <strain evidence="10">TC1</strain>
    </source>
</reference>
<evidence type="ECO:0000256" key="3">
    <source>
        <dbReference type="ARBA" id="ARBA00022723"/>
    </source>
</evidence>